<proteinExistence type="predicted"/>
<dbReference type="EMBL" id="JQIF01000016">
    <property type="protein sequence ID" value="KGJ54439.1"/>
    <property type="molecule type" value="Genomic_DNA"/>
</dbReference>
<dbReference type="Proteomes" id="UP000030008">
    <property type="component" value="Unassembled WGS sequence"/>
</dbReference>
<dbReference type="PANTHER" id="PTHR11908">
    <property type="entry name" value="XANTHINE DEHYDROGENASE"/>
    <property type="match status" value="1"/>
</dbReference>
<keyword evidence="2" id="KW-0560">Oxidoreductase</keyword>
<organism evidence="4 5">
    <name type="scientific">Clostridium innocuum</name>
    <dbReference type="NCBI Taxonomy" id="1522"/>
    <lineage>
        <taxon>Bacteria</taxon>
        <taxon>Bacillati</taxon>
        <taxon>Bacillota</taxon>
        <taxon>Clostridia</taxon>
        <taxon>Eubacteriales</taxon>
        <taxon>Clostridiaceae</taxon>
        <taxon>Clostridium</taxon>
    </lineage>
</organism>
<evidence type="ECO:0000313" key="4">
    <source>
        <dbReference type="EMBL" id="KGJ54439.1"/>
    </source>
</evidence>
<dbReference type="AlphaFoldDB" id="A0A099I8Z6"/>
<dbReference type="Pfam" id="PF02738">
    <property type="entry name" value="MoCoBD_1"/>
    <property type="match status" value="1"/>
</dbReference>
<dbReference type="Gene3D" id="3.30.365.10">
    <property type="entry name" value="Aldehyde oxidase/xanthine dehydrogenase, molybdopterin binding domain"/>
    <property type="match status" value="4"/>
</dbReference>
<gene>
    <name evidence="4" type="ORF">CIAN88_03625</name>
</gene>
<dbReference type="InterPro" id="IPR008274">
    <property type="entry name" value="AldOxase/xan_DH_MoCoBD1"/>
</dbReference>
<reference evidence="4 5" key="1">
    <citation type="submission" date="2014-08" db="EMBL/GenBank/DDBJ databases">
        <title>Clostridium innocuum, an unnegligible vancomycin-resistant pathogen causing extra-intestinal infections.</title>
        <authorList>
            <person name="Feng Y."/>
            <person name="Chiu C.-H."/>
        </authorList>
    </citation>
    <scope>NUCLEOTIDE SEQUENCE [LARGE SCALE GENOMIC DNA]</scope>
    <source>
        <strain evidence="4 5">AN88</strain>
    </source>
</reference>
<dbReference type="InterPro" id="IPR036856">
    <property type="entry name" value="Ald_Oxase/Xan_DH_a/b_sf"/>
</dbReference>
<evidence type="ECO:0000259" key="3">
    <source>
        <dbReference type="SMART" id="SM01008"/>
    </source>
</evidence>
<sequence length="758" mass="82963">MKYINQPVIKKDAYALLSGKPVYTDDLAPADCLVIKLLRSPHAHARIKSIDTGAAKRIPGVEAIFTYKDVPASRFTLAGQTYPEPSPYDRLILDEVVRYVGDEVAIIAAKNEASALQAMKLIRVEYEVYDAVLDFTKALDHPVIVHAEEDYKLLCEIGNERLRNLHSHDESIVGDVDQAFAECDVVLEREYHTKANAQAMMETFRSYAYMDTFDRLNVVSSTQVPFHIRRMVANALELPKSQIKVIKPRIGGGFGAKQTGCTEIFTAFVTWKLKKPCKLVYTREETFMASNSRHEMKMHVKIGAMKDGEIRAIDLFTLSNTGAYGEHGSTTVGLSGHKSLPIYNHVKASRFVSDVVYTNTMTAGAYRGYGATQGQFAVESAVNELADTLHIDPCELRLKNMVQEDEVMKQYYGEHLNSCALDRCLRKAMDMIGWKEKALCRDMGDKVRGLGVALSMQGSGIANVDIASTVIKLQDDGFYTLSIGATDMGTGCDTILAQMAAECLDCDVDNIITQSVDTDASPYDTGSYASATTYVTGMAVVKTCEELKKQILREAAVLLDVEEEHITFDGSMLRAVEDDKEITLAEFANRCFAGGKGACLIASASHCSPTSPPPFMAGIAEVDVDKLTGEITLVDYAAVVDCGTVINPNLARIQTEGGIAQGIGMALYEDITYSCKGRMRNNSFLQYKIPTRQDVGTIRVDFESSYEDNGPFGAKSIGEVVINTPAPAIASAVAHASGVQVRTLPITAEKVLLKKDED</sequence>
<dbReference type="Pfam" id="PF20256">
    <property type="entry name" value="MoCoBD_2"/>
    <property type="match status" value="1"/>
</dbReference>
<protein>
    <submittedName>
        <fullName evidence="4">Aldehyde oxidase</fullName>
    </submittedName>
</protein>
<dbReference type="GO" id="GO:0016491">
    <property type="term" value="F:oxidoreductase activity"/>
    <property type="evidence" value="ECO:0007669"/>
    <property type="project" value="UniProtKB-KW"/>
</dbReference>
<dbReference type="InterPro" id="IPR046867">
    <property type="entry name" value="AldOxase/xan_DH_MoCoBD2"/>
</dbReference>
<dbReference type="InterPro" id="IPR000674">
    <property type="entry name" value="Ald_Oxase/Xan_DH_a/b"/>
</dbReference>
<dbReference type="Pfam" id="PF01315">
    <property type="entry name" value="Ald_Xan_dh_C"/>
    <property type="match status" value="1"/>
</dbReference>
<evidence type="ECO:0000256" key="2">
    <source>
        <dbReference type="ARBA" id="ARBA00023002"/>
    </source>
</evidence>
<keyword evidence="1" id="KW-0500">Molybdenum</keyword>
<dbReference type="GO" id="GO:0005506">
    <property type="term" value="F:iron ion binding"/>
    <property type="evidence" value="ECO:0007669"/>
    <property type="project" value="InterPro"/>
</dbReference>
<dbReference type="SUPFAM" id="SSF56003">
    <property type="entry name" value="Molybdenum cofactor-binding domain"/>
    <property type="match status" value="1"/>
</dbReference>
<dbReference type="RefSeq" id="WP_044904096.1">
    <property type="nucleotide sequence ID" value="NZ_JQIF01000016.1"/>
</dbReference>
<dbReference type="Gene3D" id="3.90.1170.50">
    <property type="entry name" value="Aldehyde oxidase/xanthine dehydrogenase, a/b hammerhead"/>
    <property type="match status" value="1"/>
</dbReference>
<dbReference type="InterPro" id="IPR037165">
    <property type="entry name" value="AldOxase/xan_DH_Mopterin-bd_sf"/>
</dbReference>
<evidence type="ECO:0000256" key="1">
    <source>
        <dbReference type="ARBA" id="ARBA00022505"/>
    </source>
</evidence>
<evidence type="ECO:0000313" key="5">
    <source>
        <dbReference type="Proteomes" id="UP000030008"/>
    </source>
</evidence>
<comment type="caution">
    <text evidence="4">The sequence shown here is derived from an EMBL/GenBank/DDBJ whole genome shotgun (WGS) entry which is preliminary data.</text>
</comment>
<accession>A0A099I8Z6</accession>
<dbReference type="PANTHER" id="PTHR11908:SF132">
    <property type="entry name" value="ALDEHYDE OXIDASE 1-RELATED"/>
    <property type="match status" value="1"/>
</dbReference>
<dbReference type="SMART" id="SM01008">
    <property type="entry name" value="Ald_Xan_dh_C"/>
    <property type="match status" value="1"/>
</dbReference>
<name>A0A099I8Z6_CLOIN</name>
<dbReference type="InterPro" id="IPR016208">
    <property type="entry name" value="Ald_Oxase/xanthine_DH-like"/>
</dbReference>
<feature type="domain" description="Aldehyde oxidase/xanthine dehydrogenase a/b hammerhead" evidence="3">
    <location>
        <begin position="18"/>
        <end position="130"/>
    </location>
</feature>
<dbReference type="SUPFAM" id="SSF54665">
    <property type="entry name" value="CO dehydrogenase molybdoprotein N-domain-like"/>
    <property type="match status" value="1"/>
</dbReference>